<organism evidence="9 10">
    <name type="scientific">Aedes aegypti</name>
    <name type="common">Yellowfever mosquito</name>
    <name type="synonym">Culex aegypti</name>
    <dbReference type="NCBI Taxonomy" id="7159"/>
    <lineage>
        <taxon>Eukaryota</taxon>
        <taxon>Metazoa</taxon>
        <taxon>Ecdysozoa</taxon>
        <taxon>Arthropoda</taxon>
        <taxon>Hexapoda</taxon>
        <taxon>Insecta</taxon>
        <taxon>Pterygota</taxon>
        <taxon>Neoptera</taxon>
        <taxon>Endopterygota</taxon>
        <taxon>Diptera</taxon>
        <taxon>Nematocera</taxon>
        <taxon>Culicoidea</taxon>
        <taxon>Culicidae</taxon>
        <taxon>Culicinae</taxon>
        <taxon>Aedini</taxon>
        <taxon>Aedes</taxon>
        <taxon>Stegomyia</taxon>
    </lineage>
</organism>
<evidence type="ECO:0000256" key="8">
    <source>
        <dbReference type="ARBA" id="ARBA00061780"/>
    </source>
</evidence>
<comment type="subunit">
    <text evidence="8">Heterodimer of an alpha and beta chain produced by autocleavage.</text>
</comment>
<dbReference type="OrthoDB" id="1081007at2759"/>
<evidence type="ECO:0000313" key="10">
    <source>
        <dbReference type="Proteomes" id="UP000008820"/>
    </source>
</evidence>
<dbReference type="InterPro" id="IPR033844">
    <property type="entry name" value="ASRGL1_meta"/>
</dbReference>
<dbReference type="InterPro" id="IPR029055">
    <property type="entry name" value="Ntn_hydrolases_N"/>
</dbReference>
<evidence type="ECO:0000313" key="9">
    <source>
        <dbReference type="EnsemblMetazoa" id="AAEL010938-PA"/>
    </source>
</evidence>
<dbReference type="Pfam" id="PF01112">
    <property type="entry name" value="Asparaginase_2"/>
    <property type="match status" value="1"/>
</dbReference>
<dbReference type="FunCoup" id="A0A1S4FS86">
    <property type="interactions" value="135"/>
</dbReference>
<evidence type="ECO:0000256" key="4">
    <source>
        <dbReference type="ARBA" id="ARBA00022801"/>
    </source>
</evidence>
<evidence type="ECO:0000256" key="1">
    <source>
        <dbReference type="ARBA" id="ARBA00000306"/>
    </source>
</evidence>
<gene>
    <name evidence="9" type="primary">5580112</name>
</gene>
<dbReference type="SUPFAM" id="SSF56235">
    <property type="entry name" value="N-terminal nucleophile aminohydrolases (Ntn hydrolases)"/>
    <property type="match status" value="1"/>
</dbReference>
<dbReference type="Gene3D" id="3.60.20.30">
    <property type="entry name" value="(Glycosyl)asparaginase"/>
    <property type="match status" value="1"/>
</dbReference>
<evidence type="ECO:0000256" key="3">
    <source>
        <dbReference type="ARBA" id="ARBA00022670"/>
    </source>
</evidence>
<keyword evidence="10" id="KW-1185">Reference proteome</keyword>
<dbReference type="PANTHER" id="PTHR10188:SF41">
    <property type="entry name" value="ISOASPARTYL PEPTIDASE_L-ASPARAGINASE"/>
    <property type="match status" value="1"/>
</dbReference>
<dbReference type="GO" id="GO:0004067">
    <property type="term" value="F:asparaginase activity"/>
    <property type="evidence" value="ECO:0007669"/>
    <property type="project" value="UniProtKB-EC"/>
</dbReference>
<dbReference type="CDD" id="cd04702">
    <property type="entry name" value="ASRGL1_like"/>
    <property type="match status" value="1"/>
</dbReference>
<reference evidence="9 10" key="1">
    <citation type="submission" date="2017-06" db="EMBL/GenBank/DDBJ databases">
        <title>Aedes aegypti genome working group (AGWG) sequencing and assembly.</title>
        <authorList>
            <consortium name="Aedes aegypti Genome Working Group (AGWG)"/>
            <person name="Matthews B.J."/>
        </authorList>
    </citation>
    <scope>NUCLEOTIDE SEQUENCE [LARGE SCALE GENOMIC DNA]</scope>
    <source>
        <strain evidence="9 10">LVP_AGWG</strain>
    </source>
</reference>
<comment type="catalytic activity">
    <reaction evidence="1">
        <text>Cleavage of a beta-linked Asp residue from the N-terminus of a polypeptide.</text>
        <dbReference type="EC" id="3.4.19.5"/>
    </reaction>
</comment>
<sequence length="324" mass="34506">MSSIEPVVLVHGGAGDIPAERVEGKLVGVKLAAKVGYAKLRESGSVLDAVEEAVRSMELDPYFNAGYGSVLTTEGNVEMEASIMNGATLRAGCCSLVKDIMHPISLARRVMKTPHNFLGGDGVMRFAVEEGFEIMDPSGQLVTDYAKVALEEWKEGQRRGEVGFARTEIGSSNKYNKAEVGTVGAVAIDNAGNIAVATSTGGITGKLPGRIGDTPLVGAGTYADNRVGGVSTTGHGETIMRYSLAHDILKRIEYLGEDAQTATEHSCKAMTERLTGTAGAITIDRKGQVGISFTSKRMAWAYIKGTQLKYGIEHNQHHEETVQE</sequence>
<keyword evidence="3" id="KW-0645">Protease</keyword>
<dbReference type="InParanoid" id="A0A1S4FS86"/>
<proteinExistence type="inferred from homology"/>
<name>A0A1S4FS86_AEDAE</name>
<evidence type="ECO:0000256" key="6">
    <source>
        <dbReference type="ARBA" id="ARBA00049366"/>
    </source>
</evidence>
<keyword evidence="4" id="KW-0378">Hydrolase</keyword>
<reference evidence="9" key="2">
    <citation type="submission" date="2020-05" db="UniProtKB">
        <authorList>
            <consortium name="EnsemblMetazoa"/>
        </authorList>
    </citation>
    <scope>IDENTIFICATION</scope>
    <source>
        <strain evidence="9">LVP_AGWG</strain>
    </source>
</reference>
<dbReference type="GO" id="GO:0033345">
    <property type="term" value="P:L-asparagine catabolic process via L-aspartate"/>
    <property type="evidence" value="ECO:0007669"/>
    <property type="project" value="TreeGrafter"/>
</dbReference>
<accession>A0A1S4FS86</accession>
<protein>
    <submittedName>
        <fullName evidence="9">Uncharacterized protein</fullName>
    </submittedName>
</protein>
<comment type="catalytic activity">
    <reaction evidence="6">
        <text>L-asparagine + H2O = L-aspartate + NH4(+)</text>
        <dbReference type="Rhea" id="RHEA:21016"/>
        <dbReference type="ChEBI" id="CHEBI:15377"/>
        <dbReference type="ChEBI" id="CHEBI:28938"/>
        <dbReference type="ChEBI" id="CHEBI:29991"/>
        <dbReference type="ChEBI" id="CHEBI:58048"/>
        <dbReference type="EC" id="3.5.1.1"/>
    </reaction>
</comment>
<dbReference type="InterPro" id="IPR000246">
    <property type="entry name" value="Peptidase_T2"/>
</dbReference>
<dbReference type="EnsemblMetazoa" id="AAEL010938-RA">
    <property type="protein sequence ID" value="AAEL010938-PA"/>
    <property type="gene ID" value="AAEL010938"/>
</dbReference>
<comment type="similarity">
    <text evidence="2">Belongs to the Ntn-hydrolase family.</text>
</comment>
<dbReference type="GO" id="GO:0005737">
    <property type="term" value="C:cytoplasm"/>
    <property type="evidence" value="ECO:0007669"/>
    <property type="project" value="TreeGrafter"/>
</dbReference>
<dbReference type="AlphaFoldDB" id="A0A1S4FS86"/>
<dbReference type="Proteomes" id="UP000008820">
    <property type="component" value="Chromosome 1"/>
</dbReference>
<dbReference type="GO" id="GO:0006508">
    <property type="term" value="P:proteolysis"/>
    <property type="evidence" value="ECO:0007669"/>
    <property type="project" value="UniProtKB-KW"/>
</dbReference>
<dbReference type="VEuPathDB" id="VectorBase:AAEL010938"/>
<dbReference type="PANTHER" id="PTHR10188">
    <property type="entry name" value="L-ASPARAGINASE"/>
    <property type="match status" value="1"/>
</dbReference>
<comment type="function">
    <text evidence="7">Has both L-asparaginase and beta-aspartyl peptidase activity. Does not have aspartylglucosaminidase activity and is inactive toward GlcNAc-L-Asn. Likewise, has no activity toward glutamine.</text>
</comment>
<evidence type="ECO:0000256" key="7">
    <source>
        <dbReference type="ARBA" id="ARBA00054922"/>
    </source>
</evidence>
<keyword evidence="5" id="KW-0068">Autocatalytic cleavage</keyword>
<dbReference type="FunFam" id="3.60.20.30:FF:000001">
    <property type="entry name" value="Isoaspartyl peptidase/L-asparaginase"/>
    <property type="match status" value="1"/>
</dbReference>
<evidence type="ECO:0000256" key="5">
    <source>
        <dbReference type="ARBA" id="ARBA00022813"/>
    </source>
</evidence>
<evidence type="ECO:0000256" key="2">
    <source>
        <dbReference type="ARBA" id="ARBA00010872"/>
    </source>
</evidence>
<dbReference type="GO" id="GO:0008798">
    <property type="term" value="F:beta-aspartyl-peptidase activity"/>
    <property type="evidence" value="ECO:0007669"/>
    <property type="project" value="UniProtKB-EC"/>
</dbReference>